<evidence type="ECO:0000259" key="3">
    <source>
        <dbReference type="SMART" id="SM00662"/>
    </source>
</evidence>
<protein>
    <recommendedName>
        <fullName evidence="3">DNA-directed RNA polymerase RpoA/D/Rpb3-type domain-containing protein</fullName>
    </recommendedName>
</protein>
<dbReference type="InterPro" id="IPR011263">
    <property type="entry name" value="DNA-dir_RNA_pol_RpoA/D/Rpb3"/>
</dbReference>
<dbReference type="SUPFAM" id="SSF56553">
    <property type="entry name" value="Insert subdomain of RNA polymerase alpha subunit"/>
    <property type="match status" value="1"/>
</dbReference>
<dbReference type="Gene3D" id="2.170.120.12">
    <property type="entry name" value="DNA-directed RNA polymerase, insert domain"/>
    <property type="match status" value="1"/>
</dbReference>
<feature type="domain" description="DNA-directed RNA polymerase RpoA/D/Rpb3-type" evidence="3">
    <location>
        <begin position="20"/>
        <end position="223"/>
    </location>
</feature>
<feature type="non-terminal residue" evidence="4">
    <location>
        <position position="225"/>
    </location>
</feature>
<dbReference type="InterPro" id="IPR050518">
    <property type="entry name" value="Rpo3/RPB3_RNA_Pol_subunit"/>
</dbReference>
<feature type="non-terminal residue" evidence="4">
    <location>
        <position position="1"/>
    </location>
</feature>
<dbReference type="GO" id="GO:0006366">
    <property type="term" value="P:transcription by RNA polymerase II"/>
    <property type="evidence" value="ECO:0007669"/>
    <property type="project" value="TreeGrafter"/>
</dbReference>
<dbReference type="InterPro" id="IPR036643">
    <property type="entry name" value="RNApol_insert_sf"/>
</dbReference>
<dbReference type="EMBL" id="UINC01005342">
    <property type="protein sequence ID" value="SVA20716.1"/>
    <property type="molecule type" value="Genomic_DNA"/>
</dbReference>
<dbReference type="Pfam" id="PF01193">
    <property type="entry name" value="RNA_pol_L"/>
    <property type="match status" value="1"/>
</dbReference>
<dbReference type="Pfam" id="PF01000">
    <property type="entry name" value="RNA_pol_A_bac"/>
    <property type="match status" value="1"/>
</dbReference>
<dbReference type="SMART" id="SM00662">
    <property type="entry name" value="RPOLD"/>
    <property type="match status" value="1"/>
</dbReference>
<dbReference type="GO" id="GO:0046983">
    <property type="term" value="F:protein dimerization activity"/>
    <property type="evidence" value="ECO:0007669"/>
    <property type="project" value="InterPro"/>
</dbReference>
<accession>A0A381TXG5</accession>
<dbReference type="Gene3D" id="3.30.1360.10">
    <property type="entry name" value="RNA polymerase, RBP11-like subunit"/>
    <property type="match status" value="1"/>
</dbReference>
<dbReference type="SUPFAM" id="SSF55257">
    <property type="entry name" value="RBP11-like subunits of RNA polymerase"/>
    <property type="match status" value="1"/>
</dbReference>
<dbReference type="GO" id="GO:0005665">
    <property type="term" value="C:RNA polymerase II, core complex"/>
    <property type="evidence" value="ECO:0007669"/>
    <property type="project" value="TreeGrafter"/>
</dbReference>
<name>A0A381TXG5_9ZZZZ</name>
<evidence type="ECO:0000256" key="2">
    <source>
        <dbReference type="ARBA" id="ARBA00023163"/>
    </source>
</evidence>
<dbReference type="InterPro" id="IPR036603">
    <property type="entry name" value="RBP11-like"/>
</dbReference>
<gene>
    <name evidence="4" type="ORF">METZ01_LOCUS73570</name>
</gene>
<dbReference type="GO" id="GO:0003899">
    <property type="term" value="F:DNA-directed RNA polymerase activity"/>
    <property type="evidence" value="ECO:0007669"/>
    <property type="project" value="InterPro"/>
</dbReference>
<keyword evidence="2" id="KW-0804">Transcription</keyword>
<dbReference type="PANTHER" id="PTHR11800:SF2">
    <property type="entry name" value="DNA-DIRECTED RNA POLYMERASE II SUBUNIT RPB3"/>
    <property type="match status" value="1"/>
</dbReference>
<evidence type="ECO:0000256" key="1">
    <source>
        <dbReference type="ARBA" id="ARBA00022478"/>
    </source>
</evidence>
<dbReference type="PANTHER" id="PTHR11800">
    <property type="entry name" value="DNA-DIRECTED RNA POLYMERASE"/>
    <property type="match status" value="1"/>
</dbReference>
<evidence type="ECO:0000313" key="4">
    <source>
        <dbReference type="EMBL" id="SVA20716.1"/>
    </source>
</evidence>
<dbReference type="InterPro" id="IPR011262">
    <property type="entry name" value="DNA-dir_RNA_pol_insert"/>
</dbReference>
<organism evidence="4">
    <name type="scientific">marine metagenome</name>
    <dbReference type="NCBI Taxonomy" id="408172"/>
    <lineage>
        <taxon>unclassified sequences</taxon>
        <taxon>metagenomes</taxon>
        <taxon>ecological metagenomes</taxon>
    </lineage>
</organism>
<keyword evidence="1" id="KW-0240">DNA-directed RNA polymerase</keyword>
<sequence length="225" mass="25394">VLINNMSNIKIKLHKLETNFIQFSISNIHIGLANGIRRILISDIPTMAIDFATIISNTSCLHDNMIAQRIGLIPFVSKNAGKFNYYWDNQDNKLAEVEYQLNVINETDNILEVTSNDLKIINNSNLTGYQKNIYNSVKPIDMEYPIIITKLAKGQSLHFTCSVRKGISKEHAKFQPTSSVGYEIISNDTFKFTIESIGSLSPQSIVEQALDIFSDKLSKILKHID</sequence>
<proteinExistence type="predicted"/>
<dbReference type="AlphaFoldDB" id="A0A381TXG5"/>
<reference evidence="4" key="1">
    <citation type="submission" date="2018-05" db="EMBL/GenBank/DDBJ databases">
        <authorList>
            <person name="Lanie J.A."/>
            <person name="Ng W.-L."/>
            <person name="Kazmierczak K.M."/>
            <person name="Andrzejewski T.M."/>
            <person name="Davidsen T.M."/>
            <person name="Wayne K.J."/>
            <person name="Tettelin H."/>
            <person name="Glass J.I."/>
            <person name="Rusch D."/>
            <person name="Podicherti R."/>
            <person name="Tsui H.-C.T."/>
            <person name="Winkler M.E."/>
        </authorList>
    </citation>
    <scope>NUCLEOTIDE SEQUENCE</scope>
</reference>